<accession>A0A803LJC7</accession>
<keyword evidence="2" id="KW-1185">Reference proteome</keyword>
<dbReference type="AlphaFoldDB" id="A0A803LJC7"/>
<protein>
    <submittedName>
        <fullName evidence="1">Uncharacterized protein</fullName>
    </submittedName>
</protein>
<proteinExistence type="predicted"/>
<evidence type="ECO:0000313" key="2">
    <source>
        <dbReference type="Proteomes" id="UP000596660"/>
    </source>
</evidence>
<reference evidence="1" key="1">
    <citation type="journal article" date="2017" name="Nature">
        <title>The genome of Chenopodium quinoa.</title>
        <authorList>
            <person name="Jarvis D.E."/>
            <person name="Ho Y.S."/>
            <person name="Lightfoot D.J."/>
            <person name="Schmoeckel S.M."/>
            <person name="Li B."/>
            <person name="Borm T.J.A."/>
            <person name="Ohyanagi H."/>
            <person name="Mineta K."/>
            <person name="Michell C.T."/>
            <person name="Saber N."/>
            <person name="Kharbatia N.M."/>
            <person name="Rupper R.R."/>
            <person name="Sharp A.R."/>
            <person name="Dally N."/>
            <person name="Boughton B.A."/>
            <person name="Woo Y.H."/>
            <person name="Gao G."/>
            <person name="Schijlen E.G.W.M."/>
            <person name="Guo X."/>
            <person name="Momin A.A."/>
            <person name="Negrao S."/>
            <person name="Al-Babili S."/>
            <person name="Gehring C."/>
            <person name="Roessner U."/>
            <person name="Jung C."/>
            <person name="Murphy K."/>
            <person name="Arold S.T."/>
            <person name="Gojobori T."/>
            <person name="van der Linden C.G."/>
            <person name="van Loo E.N."/>
            <person name="Jellen E.N."/>
            <person name="Maughan P.J."/>
            <person name="Tester M."/>
        </authorList>
    </citation>
    <scope>NUCLEOTIDE SEQUENCE [LARGE SCALE GENOMIC DNA]</scope>
    <source>
        <strain evidence="1">cv. PI 614886</strain>
    </source>
</reference>
<dbReference type="EnsemblPlants" id="AUR62014074-RA">
    <property type="protein sequence ID" value="AUR62014074-RA:cds"/>
    <property type="gene ID" value="AUR62014074"/>
</dbReference>
<dbReference type="Gramene" id="AUR62014074-RA">
    <property type="protein sequence ID" value="AUR62014074-RA:cds"/>
    <property type="gene ID" value="AUR62014074"/>
</dbReference>
<sequence length="140" mass="15211">MLVPEEGGLARPTPGGRVVGADRRLGLSTAALLLLHHRSTAAPPPLYRRSTSAVPDLSAEPQAVLAPLLLDGKGAAMQVAEMVLGSLGWDVEQQVLAEVYFKQVPPTYSQQMIEELRERWIAYVSGNHQPNDNDDDICEL</sequence>
<organism evidence="1 2">
    <name type="scientific">Chenopodium quinoa</name>
    <name type="common">Quinoa</name>
    <dbReference type="NCBI Taxonomy" id="63459"/>
    <lineage>
        <taxon>Eukaryota</taxon>
        <taxon>Viridiplantae</taxon>
        <taxon>Streptophyta</taxon>
        <taxon>Embryophyta</taxon>
        <taxon>Tracheophyta</taxon>
        <taxon>Spermatophyta</taxon>
        <taxon>Magnoliopsida</taxon>
        <taxon>eudicotyledons</taxon>
        <taxon>Gunneridae</taxon>
        <taxon>Pentapetalae</taxon>
        <taxon>Caryophyllales</taxon>
        <taxon>Chenopodiaceae</taxon>
        <taxon>Chenopodioideae</taxon>
        <taxon>Atripliceae</taxon>
        <taxon>Chenopodium</taxon>
    </lineage>
</organism>
<dbReference type="Proteomes" id="UP000596660">
    <property type="component" value="Unplaced"/>
</dbReference>
<reference evidence="1" key="2">
    <citation type="submission" date="2021-03" db="UniProtKB">
        <authorList>
            <consortium name="EnsemblPlants"/>
        </authorList>
    </citation>
    <scope>IDENTIFICATION</scope>
</reference>
<name>A0A803LJC7_CHEQI</name>
<evidence type="ECO:0000313" key="1">
    <source>
        <dbReference type="EnsemblPlants" id="AUR62014074-RA:cds"/>
    </source>
</evidence>